<sequence>MRGYNIWRPIMLIMIALITNTLVSNLLILFGLPRQTSEDLGFIAMIIAALITYTRMTKKRRK</sequence>
<keyword evidence="3" id="KW-1185">Reference proteome</keyword>
<protein>
    <submittedName>
        <fullName evidence="2">Uncharacterized protein</fullName>
    </submittedName>
</protein>
<dbReference type="Proteomes" id="UP001306950">
    <property type="component" value="Unassembled WGS sequence"/>
</dbReference>
<keyword evidence="1" id="KW-0472">Membrane</keyword>
<reference evidence="2 3" key="1">
    <citation type="submission" date="2024-02" db="EMBL/GenBank/DDBJ databases">
        <title>A nitrogen-fixing paenibacillus bacterium.</title>
        <authorList>
            <person name="Zhang W.L."/>
            <person name="Chen S.F."/>
        </authorList>
    </citation>
    <scope>NUCLEOTIDE SEQUENCE [LARGE SCALE GENOMIC DNA]</scope>
    <source>
        <strain evidence="2 3">M1</strain>
    </source>
</reference>
<accession>A0ABU7VXQ2</accession>
<feature type="transmembrane region" description="Helical" evidence="1">
    <location>
        <begin position="12"/>
        <end position="33"/>
    </location>
</feature>
<feature type="transmembrane region" description="Helical" evidence="1">
    <location>
        <begin position="39"/>
        <end position="56"/>
    </location>
</feature>
<evidence type="ECO:0000313" key="3">
    <source>
        <dbReference type="Proteomes" id="UP001306950"/>
    </source>
</evidence>
<organism evidence="2 3">
    <name type="scientific">Paenibacillus haidiansis</name>
    <dbReference type="NCBI Taxonomy" id="1574488"/>
    <lineage>
        <taxon>Bacteria</taxon>
        <taxon>Bacillati</taxon>
        <taxon>Bacillota</taxon>
        <taxon>Bacilli</taxon>
        <taxon>Bacillales</taxon>
        <taxon>Paenibacillaceae</taxon>
        <taxon>Paenibacillus</taxon>
    </lineage>
</organism>
<name>A0ABU7VXQ2_9BACL</name>
<evidence type="ECO:0000256" key="1">
    <source>
        <dbReference type="SAM" id="Phobius"/>
    </source>
</evidence>
<keyword evidence="1" id="KW-1133">Transmembrane helix</keyword>
<proteinExistence type="predicted"/>
<comment type="caution">
    <text evidence="2">The sequence shown here is derived from an EMBL/GenBank/DDBJ whole genome shotgun (WGS) entry which is preliminary data.</text>
</comment>
<dbReference type="EMBL" id="JAZHPZ010000016">
    <property type="protein sequence ID" value="MEF2968543.1"/>
    <property type="molecule type" value="Genomic_DNA"/>
</dbReference>
<dbReference type="RefSeq" id="WP_331848725.1">
    <property type="nucleotide sequence ID" value="NZ_JAZHPZ010000016.1"/>
</dbReference>
<gene>
    <name evidence="2" type="ORF">V3851_22230</name>
</gene>
<evidence type="ECO:0000313" key="2">
    <source>
        <dbReference type="EMBL" id="MEF2968543.1"/>
    </source>
</evidence>
<keyword evidence="1" id="KW-0812">Transmembrane</keyword>